<accession>A0AAE0FUA3</accession>
<sequence>MDIAANTVVQTQDWGPVLSGIYTTGNFVGDSEYLQDSEPRYFSTVVTKTPTTIIEWDYSTLHNLKSRNPSITFTLRALLKDNVVAKSKRANNFAPLATYRGVLMGILADGKIDMSERKVLSQYCAVHNISGTDHANALQSLGWTLAEFDSGKRRGKH</sequence>
<dbReference type="InterPro" id="IPR014710">
    <property type="entry name" value="RmlC-like_jellyroll"/>
</dbReference>
<dbReference type="EMBL" id="LGRX02013480">
    <property type="protein sequence ID" value="KAK3266034.1"/>
    <property type="molecule type" value="Genomic_DNA"/>
</dbReference>
<gene>
    <name evidence="1" type="ORF">CYMTET_25313</name>
</gene>
<name>A0AAE0FUA3_9CHLO</name>
<dbReference type="AlphaFoldDB" id="A0AAE0FUA3"/>
<dbReference type="Proteomes" id="UP001190700">
    <property type="component" value="Unassembled WGS sequence"/>
</dbReference>
<organism evidence="1 2">
    <name type="scientific">Cymbomonas tetramitiformis</name>
    <dbReference type="NCBI Taxonomy" id="36881"/>
    <lineage>
        <taxon>Eukaryota</taxon>
        <taxon>Viridiplantae</taxon>
        <taxon>Chlorophyta</taxon>
        <taxon>Pyramimonadophyceae</taxon>
        <taxon>Pyramimonadales</taxon>
        <taxon>Pyramimonadaceae</taxon>
        <taxon>Cymbomonas</taxon>
    </lineage>
</organism>
<dbReference type="SUPFAM" id="SSF51206">
    <property type="entry name" value="cAMP-binding domain-like"/>
    <property type="match status" value="1"/>
</dbReference>
<comment type="caution">
    <text evidence="1">The sequence shown here is derived from an EMBL/GenBank/DDBJ whole genome shotgun (WGS) entry which is preliminary data.</text>
</comment>
<protein>
    <submittedName>
        <fullName evidence="1">Uncharacterized protein</fullName>
    </submittedName>
</protein>
<evidence type="ECO:0000313" key="1">
    <source>
        <dbReference type="EMBL" id="KAK3266034.1"/>
    </source>
</evidence>
<dbReference type="InterPro" id="IPR018490">
    <property type="entry name" value="cNMP-bd_dom_sf"/>
</dbReference>
<reference evidence="1 2" key="1">
    <citation type="journal article" date="2015" name="Genome Biol. Evol.">
        <title>Comparative Genomics of a Bacterivorous Green Alga Reveals Evolutionary Causalities and Consequences of Phago-Mixotrophic Mode of Nutrition.</title>
        <authorList>
            <person name="Burns J.A."/>
            <person name="Paasch A."/>
            <person name="Narechania A."/>
            <person name="Kim E."/>
        </authorList>
    </citation>
    <scope>NUCLEOTIDE SEQUENCE [LARGE SCALE GENOMIC DNA]</scope>
    <source>
        <strain evidence="1 2">PLY_AMNH</strain>
    </source>
</reference>
<keyword evidence="2" id="KW-1185">Reference proteome</keyword>
<dbReference type="Gene3D" id="2.60.120.10">
    <property type="entry name" value="Jelly Rolls"/>
    <property type="match status" value="1"/>
</dbReference>
<proteinExistence type="predicted"/>
<evidence type="ECO:0000313" key="2">
    <source>
        <dbReference type="Proteomes" id="UP001190700"/>
    </source>
</evidence>